<accession>A0A931MYB4</accession>
<keyword evidence="7 9" id="KW-0503">Monooxygenase</keyword>
<keyword evidence="11" id="KW-1185">Reference proteome</keyword>
<comment type="cofactor">
    <cofactor evidence="1">
        <name>heme</name>
        <dbReference type="ChEBI" id="CHEBI:30413"/>
    </cofactor>
</comment>
<dbReference type="CDD" id="cd20625">
    <property type="entry name" value="CYP164-like"/>
    <property type="match status" value="1"/>
</dbReference>
<dbReference type="GO" id="GO:0016705">
    <property type="term" value="F:oxidoreductase activity, acting on paired donors, with incorporation or reduction of molecular oxygen"/>
    <property type="evidence" value="ECO:0007669"/>
    <property type="project" value="InterPro"/>
</dbReference>
<evidence type="ECO:0000256" key="3">
    <source>
        <dbReference type="ARBA" id="ARBA00022617"/>
    </source>
</evidence>
<dbReference type="PRINTS" id="PR00359">
    <property type="entry name" value="BP450"/>
</dbReference>
<keyword evidence="5 9" id="KW-0560">Oxidoreductase</keyword>
<dbReference type="PRINTS" id="PR00385">
    <property type="entry name" value="P450"/>
</dbReference>
<dbReference type="GO" id="GO:0004497">
    <property type="term" value="F:monooxygenase activity"/>
    <property type="evidence" value="ECO:0007669"/>
    <property type="project" value="UniProtKB-KW"/>
</dbReference>
<organism evidence="10 11">
    <name type="scientific">Methylobrevis albus</name>
    <dbReference type="NCBI Taxonomy" id="2793297"/>
    <lineage>
        <taxon>Bacteria</taxon>
        <taxon>Pseudomonadati</taxon>
        <taxon>Pseudomonadota</taxon>
        <taxon>Alphaproteobacteria</taxon>
        <taxon>Hyphomicrobiales</taxon>
        <taxon>Pleomorphomonadaceae</taxon>
        <taxon>Methylobrevis</taxon>
    </lineage>
</organism>
<dbReference type="SUPFAM" id="SSF48264">
    <property type="entry name" value="Cytochrome P450"/>
    <property type="match status" value="1"/>
</dbReference>
<sequence>MIQNVRSQLNLSPSDPAFVQDPYAAYAAIRSIAPVFFWEDYGHWCCLDHDDVAALFRDRRFGRDVLHVATRAELGWPEIPPHLAPFYAVEAHSLLELEPPVHTRLRGLVNRAFVSRSVEQLRPRIEKLAHELIDGFEARGEVELIAAFATPIPVVVIAELLGVPVDAAPDLLDWSHKMVAMYQFGRSRADEDAAVAATEAFASFLRDYIAARRGRPADDLISHLIAAEAAGERLSTDELVSTCILLLNAGHEATVHAIGNGVAALLGAEGIDRAAAFASPAATAATVEELLRFDPPLHMFTRYALEDLDWRGIRFRTGDKVGLVIGAAGRDPRRFADPDRLDPARTPAQHAAFGGGIHFCLGAPLARLELQVALPVLLGRLPGLRLAAPPRYRDSYHFHGLERLDLAW</sequence>
<gene>
    <name evidence="10" type="ORF">I5731_03550</name>
</gene>
<evidence type="ECO:0000256" key="7">
    <source>
        <dbReference type="ARBA" id="ARBA00023033"/>
    </source>
</evidence>
<keyword evidence="6 9" id="KW-0408">Iron</keyword>
<dbReference type="AlphaFoldDB" id="A0A931MYB4"/>
<evidence type="ECO:0000313" key="11">
    <source>
        <dbReference type="Proteomes" id="UP000631694"/>
    </source>
</evidence>
<evidence type="ECO:0000256" key="1">
    <source>
        <dbReference type="ARBA" id="ARBA00001971"/>
    </source>
</evidence>
<dbReference type="GO" id="GO:0005506">
    <property type="term" value="F:iron ion binding"/>
    <property type="evidence" value="ECO:0007669"/>
    <property type="project" value="InterPro"/>
</dbReference>
<evidence type="ECO:0000313" key="10">
    <source>
        <dbReference type="EMBL" id="MBH0236889.1"/>
    </source>
</evidence>
<protein>
    <submittedName>
        <fullName evidence="10">Cytochrome P450</fullName>
    </submittedName>
</protein>
<evidence type="ECO:0000256" key="6">
    <source>
        <dbReference type="ARBA" id="ARBA00023004"/>
    </source>
</evidence>
<dbReference type="InterPro" id="IPR001128">
    <property type="entry name" value="Cyt_P450"/>
</dbReference>
<dbReference type="InterPro" id="IPR002397">
    <property type="entry name" value="Cyt_P450_B"/>
</dbReference>
<comment type="caution">
    <text evidence="10">The sequence shown here is derived from an EMBL/GenBank/DDBJ whole genome shotgun (WGS) entry which is preliminary data.</text>
</comment>
<keyword evidence="4 9" id="KW-0479">Metal-binding</keyword>
<name>A0A931MYB4_9HYPH</name>
<dbReference type="FunFam" id="1.10.630.10:FF:000018">
    <property type="entry name" value="Cytochrome P450 monooxygenase"/>
    <property type="match status" value="1"/>
</dbReference>
<dbReference type="Pfam" id="PF00067">
    <property type="entry name" value="p450"/>
    <property type="match status" value="1"/>
</dbReference>
<dbReference type="Proteomes" id="UP000631694">
    <property type="component" value="Unassembled WGS sequence"/>
</dbReference>
<keyword evidence="3 9" id="KW-0349">Heme</keyword>
<dbReference type="PANTHER" id="PTHR46696:SF1">
    <property type="entry name" value="CYTOCHROME P450 YJIB-RELATED"/>
    <property type="match status" value="1"/>
</dbReference>
<dbReference type="InterPro" id="IPR036396">
    <property type="entry name" value="Cyt_P450_sf"/>
</dbReference>
<evidence type="ECO:0000256" key="2">
    <source>
        <dbReference type="ARBA" id="ARBA00010617"/>
    </source>
</evidence>
<evidence type="ECO:0000256" key="5">
    <source>
        <dbReference type="ARBA" id="ARBA00023002"/>
    </source>
</evidence>
<comment type="similarity">
    <text evidence="2 9">Belongs to the cytochrome P450 family.</text>
</comment>
<evidence type="ECO:0000256" key="8">
    <source>
        <dbReference type="ARBA" id="ARBA00043906"/>
    </source>
</evidence>
<evidence type="ECO:0000256" key="9">
    <source>
        <dbReference type="RuleBase" id="RU000461"/>
    </source>
</evidence>
<dbReference type="Gene3D" id="1.10.630.10">
    <property type="entry name" value="Cytochrome P450"/>
    <property type="match status" value="1"/>
</dbReference>
<dbReference type="PROSITE" id="PS00086">
    <property type="entry name" value="CYTOCHROME_P450"/>
    <property type="match status" value="1"/>
</dbReference>
<dbReference type="PANTHER" id="PTHR46696">
    <property type="entry name" value="P450, PUTATIVE (EUROFUNG)-RELATED"/>
    <property type="match status" value="1"/>
</dbReference>
<comment type="function">
    <text evidence="8">Cytochromes P450 are a group of heme-thiolate monooxygenases. They oxidize a variety of structurally unrelated compounds, including steroids, fatty acids, and xenobiotics.</text>
</comment>
<dbReference type="GO" id="GO:0020037">
    <property type="term" value="F:heme binding"/>
    <property type="evidence" value="ECO:0007669"/>
    <property type="project" value="InterPro"/>
</dbReference>
<dbReference type="InterPro" id="IPR017972">
    <property type="entry name" value="Cyt_P450_CS"/>
</dbReference>
<dbReference type="EMBL" id="JADZLT010000040">
    <property type="protein sequence ID" value="MBH0236889.1"/>
    <property type="molecule type" value="Genomic_DNA"/>
</dbReference>
<evidence type="ECO:0000256" key="4">
    <source>
        <dbReference type="ARBA" id="ARBA00022723"/>
    </source>
</evidence>
<reference evidence="10" key="1">
    <citation type="submission" date="2020-12" db="EMBL/GenBank/DDBJ databases">
        <title>Methylobrevis albus sp. nov., isolated from fresh water lack sediment.</title>
        <authorList>
            <person name="Zou Q."/>
        </authorList>
    </citation>
    <scope>NUCLEOTIDE SEQUENCE</scope>
    <source>
        <strain evidence="10">L22</strain>
    </source>
</reference>
<proteinExistence type="inferred from homology"/>